<dbReference type="Proteomes" id="UP000296049">
    <property type="component" value="Unassembled WGS sequence"/>
</dbReference>
<feature type="region of interest" description="Disordered" evidence="1">
    <location>
        <begin position="311"/>
        <end position="337"/>
    </location>
</feature>
<proteinExistence type="predicted"/>
<evidence type="ECO:0000256" key="1">
    <source>
        <dbReference type="SAM" id="MobiDB-lite"/>
    </source>
</evidence>
<keyword evidence="3" id="KW-1185">Reference proteome</keyword>
<keyword evidence="2" id="KW-0472">Membrane</keyword>
<accession>R0KNG4</accession>
<dbReference type="AlphaFoldDB" id="R0KNG4"/>
<dbReference type="InterPro" id="IPR052943">
    <property type="entry name" value="TMTC_O-mannosyl-trnsfr"/>
</dbReference>
<reference evidence="3" key="1">
    <citation type="journal article" date="2013" name="Nat. Genet.">
        <title>The duck genome and transcriptome provide insight into an avian influenza virus reservoir species.</title>
        <authorList>
            <person name="Huang Y."/>
            <person name="Li Y."/>
            <person name="Burt D.W."/>
            <person name="Chen H."/>
            <person name="Zhang Y."/>
            <person name="Qian W."/>
            <person name="Kim H."/>
            <person name="Gan S."/>
            <person name="Zhao Y."/>
            <person name="Li J."/>
            <person name="Yi K."/>
            <person name="Feng H."/>
            <person name="Zhu P."/>
            <person name="Li B."/>
            <person name="Liu Q."/>
            <person name="Fairley S."/>
            <person name="Magor K.E."/>
            <person name="Du Z."/>
            <person name="Hu X."/>
            <person name="Goodman L."/>
            <person name="Tafer H."/>
            <person name="Vignal A."/>
            <person name="Lee T."/>
            <person name="Kim K.W."/>
            <person name="Sheng Z."/>
            <person name="An Y."/>
            <person name="Searle S."/>
            <person name="Herrero J."/>
            <person name="Groenen M.A."/>
            <person name="Crooijmans R.P."/>
            <person name="Faraut T."/>
            <person name="Cai Q."/>
            <person name="Webster R.G."/>
            <person name="Aldridge J.R."/>
            <person name="Warren W.C."/>
            <person name="Bartschat S."/>
            <person name="Kehr S."/>
            <person name="Marz M."/>
            <person name="Stadler P.F."/>
            <person name="Smith J."/>
            <person name="Kraus R.H."/>
            <person name="Zhao Y."/>
            <person name="Ren L."/>
            <person name="Fei J."/>
            <person name="Morisson M."/>
            <person name="Kaiser P."/>
            <person name="Griffin D.K."/>
            <person name="Rao M."/>
            <person name="Pitel F."/>
            <person name="Wang J."/>
            <person name="Li N."/>
        </authorList>
    </citation>
    <scope>NUCLEOTIDE SEQUENCE [LARGE SCALE GENOMIC DNA]</scope>
</reference>
<keyword evidence="2" id="KW-0812">Transmembrane</keyword>
<dbReference type="PANTHER" id="PTHR44809">
    <property type="match status" value="1"/>
</dbReference>
<dbReference type="GO" id="GO:0000030">
    <property type="term" value="F:mannosyltransferase activity"/>
    <property type="evidence" value="ECO:0007669"/>
    <property type="project" value="TreeGrafter"/>
</dbReference>
<dbReference type="EMBL" id="KB744608">
    <property type="protein sequence ID" value="EOA94748.1"/>
    <property type="molecule type" value="Genomic_DNA"/>
</dbReference>
<sequence>MAGTSAVFGKEESKLVNLFAMAWMLADVHTPQTEQELLQKCSRSKKGPWSVSADLQMTFGCGLEPREALAVAGVRDKLCRRREVRQEELLVAGSADELSLQIPDAYKQRFHARSESSVRLEGRSSRGDSGIPWVLRVSEGHVACNPAGIALVKQNRAAQTLVSWVAQDRLYEFSLGSAKQKVQFDIFSGGAVLHQADLQPEVIHLSEELVLQVVPAIVHICRLNILLAGMNPFYFHAVNVILHCLVTLVLMYTCDKAVFKDCRLAFVTALFFAVHPIHTEAEKWGDPPETWPAVRGFDPCLAAGPCGRPGEREASHRGAWSSCHPTSPEEQRSGGLPVPSKAIWAIRSSRGREMETLCRTWCIPEMSALAQRLIYYEEKYVEVITYLPHVPAQRARSVFELNQMLFTNTKEWRESLFPPSVWVQFSSALHQNEEISLGLRRREHGEPGKAGELLCCGMEPWLAAWLAYLDVEKPTLVHAVTDIEEAGF</sequence>
<dbReference type="GO" id="GO:0035269">
    <property type="term" value="P:protein O-linked glycosylation via mannose"/>
    <property type="evidence" value="ECO:0007669"/>
    <property type="project" value="TreeGrafter"/>
</dbReference>
<name>R0KNG4_ANAPL</name>
<organism evidence="2 3">
    <name type="scientific">Anas platyrhynchos</name>
    <name type="common">Mallard</name>
    <name type="synonym">Anas boschas</name>
    <dbReference type="NCBI Taxonomy" id="8839"/>
    <lineage>
        <taxon>Eukaryota</taxon>
        <taxon>Metazoa</taxon>
        <taxon>Chordata</taxon>
        <taxon>Craniata</taxon>
        <taxon>Vertebrata</taxon>
        <taxon>Euteleostomi</taxon>
        <taxon>Archelosauria</taxon>
        <taxon>Archosauria</taxon>
        <taxon>Dinosauria</taxon>
        <taxon>Saurischia</taxon>
        <taxon>Theropoda</taxon>
        <taxon>Coelurosauria</taxon>
        <taxon>Aves</taxon>
        <taxon>Neognathae</taxon>
        <taxon>Galloanserae</taxon>
        <taxon>Anseriformes</taxon>
        <taxon>Anatidae</taxon>
        <taxon>Anatinae</taxon>
        <taxon>Anas</taxon>
    </lineage>
</organism>
<protein>
    <submittedName>
        <fullName evidence="2">Transmembrane and TPR repeat-containing protein 1</fullName>
    </submittedName>
</protein>
<evidence type="ECO:0000313" key="3">
    <source>
        <dbReference type="Proteomes" id="UP000296049"/>
    </source>
</evidence>
<evidence type="ECO:0000313" key="2">
    <source>
        <dbReference type="EMBL" id="EOA94748.1"/>
    </source>
</evidence>
<gene>
    <name evidence="2" type="ORF">Anapl_17494</name>
</gene>
<dbReference type="PANTHER" id="PTHR44809:SF1">
    <property type="entry name" value="PROTEIN O-MANNOSYL-TRANSFERASE TMTC1"/>
    <property type="match status" value="1"/>
</dbReference>